<dbReference type="GO" id="GO:0003824">
    <property type="term" value="F:catalytic activity"/>
    <property type="evidence" value="ECO:0007669"/>
    <property type="project" value="InterPro"/>
</dbReference>
<accession>A0A5C6RR54</accession>
<dbReference type="Pfam" id="PF03476">
    <property type="entry name" value="MOSC_N"/>
    <property type="match status" value="1"/>
</dbReference>
<sequence>MKTISALYSYPIKGLAGISLEEAPLGPRGLLHDRRWMLTDMKGNFLSQRKLPGMALIQVAFSKDGLMVSHRKFQGEPLTVPLPAMEEKGLAPVKIWEDVCGALTYPDHINSWFSDMLGTFCRLAYLPDFSVRPLPDRYGKAGEQVGFADSCPLLIAGEASLLDLNSHLPEPVPMSRFRPNIVFTGGTAFEEDHWGEFHIRNASLRGIRKCARCQVVNIDQDTAYKYKEPLATLSQYRQEGNAVYFGLHATLLPGQQGDFTLRVGDEISLL</sequence>
<comment type="caution">
    <text evidence="2">The sequence shown here is derived from an EMBL/GenBank/DDBJ whole genome shotgun (WGS) entry which is preliminary data.</text>
</comment>
<dbReference type="GO" id="GO:0030170">
    <property type="term" value="F:pyridoxal phosphate binding"/>
    <property type="evidence" value="ECO:0007669"/>
    <property type="project" value="InterPro"/>
</dbReference>
<organism evidence="2 3">
    <name type="scientific">Phaeodactylibacter luteus</name>
    <dbReference type="NCBI Taxonomy" id="1564516"/>
    <lineage>
        <taxon>Bacteria</taxon>
        <taxon>Pseudomonadati</taxon>
        <taxon>Bacteroidota</taxon>
        <taxon>Saprospiria</taxon>
        <taxon>Saprospirales</taxon>
        <taxon>Haliscomenobacteraceae</taxon>
        <taxon>Phaeodactylibacter</taxon>
    </lineage>
</organism>
<evidence type="ECO:0000313" key="3">
    <source>
        <dbReference type="Proteomes" id="UP000321580"/>
    </source>
</evidence>
<dbReference type="AlphaFoldDB" id="A0A5C6RR54"/>
<dbReference type="SUPFAM" id="SSF141673">
    <property type="entry name" value="MOSC N-terminal domain-like"/>
    <property type="match status" value="1"/>
</dbReference>
<name>A0A5C6RR54_9BACT</name>
<dbReference type="OrthoDB" id="581532at2"/>
<dbReference type="GO" id="GO:0030151">
    <property type="term" value="F:molybdenum ion binding"/>
    <property type="evidence" value="ECO:0007669"/>
    <property type="project" value="InterPro"/>
</dbReference>
<evidence type="ECO:0000313" key="2">
    <source>
        <dbReference type="EMBL" id="TXB64886.1"/>
    </source>
</evidence>
<dbReference type="Proteomes" id="UP000321580">
    <property type="component" value="Unassembled WGS sequence"/>
</dbReference>
<dbReference type="InterPro" id="IPR011037">
    <property type="entry name" value="Pyrv_Knase-like_insert_dom_sf"/>
</dbReference>
<dbReference type="SUPFAM" id="SSF50800">
    <property type="entry name" value="PK beta-barrel domain-like"/>
    <property type="match status" value="1"/>
</dbReference>
<dbReference type="PANTHER" id="PTHR14237">
    <property type="entry name" value="MOLYBDOPTERIN COFACTOR SULFURASE MOSC"/>
    <property type="match status" value="1"/>
</dbReference>
<evidence type="ECO:0000259" key="1">
    <source>
        <dbReference type="PROSITE" id="PS51340"/>
    </source>
</evidence>
<dbReference type="InterPro" id="IPR005302">
    <property type="entry name" value="MoCF_Sase_C"/>
</dbReference>
<dbReference type="InterPro" id="IPR005303">
    <property type="entry name" value="MOCOS_middle"/>
</dbReference>
<protein>
    <submittedName>
        <fullName evidence="2">MOSC domain-containing protein</fullName>
    </submittedName>
</protein>
<dbReference type="RefSeq" id="WP_147166653.1">
    <property type="nucleotide sequence ID" value="NZ_VOOR01000010.1"/>
</dbReference>
<dbReference type="PROSITE" id="PS51340">
    <property type="entry name" value="MOSC"/>
    <property type="match status" value="1"/>
</dbReference>
<feature type="domain" description="MOSC" evidence="1">
    <location>
        <begin position="126"/>
        <end position="270"/>
    </location>
</feature>
<gene>
    <name evidence="2" type="ORF">FRY97_06575</name>
</gene>
<dbReference type="Pfam" id="PF03473">
    <property type="entry name" value="MOSC"/>
    <property type="match status" value="1"/>
</dbReference>
<reference evidence="2 3" key="1">
    <citation type="submission" date="2019-08" db="EMBL/GenBank/DDBJ databases">
        <title>Genome of Phaeodactylibacter luteus.</title>
        <authorList>
            <person name="Bowman J.P."/>
        </authorList>
    </citation>
    <scope>NUCLEOTIDE SEQUENCE [LARGE SCALE GENOMIC DNA]</scope>
    <source>
        <strain evidence="2 3">KCTC 42180</strain>
    </source>
</reference>
<keyword evidence="3" id="KW-1185">Reference proteome</keyword>
<dbReference type="EMBL" id="VOOR01000010">
    <property type="protein sequence ID" value="TXB64886.1"/>
    <property type="molecule type" value="Genomic_DNA"/>
</dbReference>
<dbReference type="PANTHER" id="PTHR14237:SF19">
    <property type="entry name" value="MITOCHONDRIAL AMIDOXIME REDUCING COMPONENT 1"/>
    <property type="match status" value="1"/>
</dbReference>
<proteinExistence type="predicted"/>